<dbReference type="GO" id="GO:0006906">
    <property type="term" value="P:vesicle fusion"/>
    <property type="evidence" value="ECO:0007669"/>
    <property type="project" value="TreeGrafter"/>
</dbReference>
<name>E4WSM9_OIKDI</name>
<dbReference type="PANTHER" id="PTHR10024:SF344">
    <property type="entry name" value="SYNAPTOTAGMIN-7"/>
    <property type="match status" value="1"/>
</dbReference>
<sequence length="419" mass="48211">MSRIRFGKSICNQQRLCFPKFESKKSIQISQTDSKCLNDYFNSPLEGADGSCAEYKALDPFHFFVPRLKLFRMNNNQDEKFLSEKYSPEFLAKLREKFDERLNSKPTNLSKTGSTEDSVGILGKISAGLQSVSETINDIKDQQKNYGLGTIKFSLAYDFSSSTFIVKIMKADKIPAMDISGTSDPFVKVCLLPDKKNKLETKVRRKTLNPQWNESLVFQNYPFEKISQRVLYIQMMDWDRFSRNDPIGEVFVQLNRVHLSSDPQTFTEALAPCTATQKRGQLLISLMYVPLEGRLVLGIIKGSNLRAMDLNGSSDPYTKIWLHHRGQRTEKKKTAVKKNTLNPEFNEQFEFYIPMEKLKDYTLEVIVMDKDRIGRNECIGKVILGHKGSSLERQHWRDMISSPRLPSSQWHVLKLSKSN</sequence>
<dbReference type="GO" id="GO:0030424">
    <property type="term" value="C:axon"/>
    <property type="evidence" value="ECO:0007669"/>
    <property type="project" value="TreeGrafter"/>
</dbReference>
<dbReference type="GO" id="GO:0005509">
    <property type="term" value="F:calcium ion binding"/>
    <property type="evidence" value="ECO:0007669"/>
    <property type="project" value="TreeGrafter"/>
</dbReference>
<evidence type="ECO:0000256" key="2">
    <source>
        <dbReference type="ARBA" id="ARBA00022737"/>
    </source>
</evidence>
<dbReference type="FunFam" id="2.60.40.150:FF:000140">
    <property type="entry name" value="synaptotagmin-7 isoform X1"/>
    <property type="match status" value="1"/>
</dbReference>
<dbReference type="PROSITE" id="PS50004">
    <property type="entry name" value="C2"/>
    <property type="match status" value="2"/>
</dbReference>
<accession>E4WSM9</accession>
<feature type="domain" description="C2" evidence="3">
    <location>
        <begin position="147"/>
        <end position="268"/>
    </location>
</feature>
<dbReference type="EMBL" id="FN653016">
    <property type="protein sequence ID" value="CBY06698.1"/>
    <property type="molecule type" value="Genomic_DNA"/>
</dbReference>
<dbReference type="SMART" id="SM00239">
    <property type="entry name" value="C2"/>
    <property type="match status" value="2"/>
</dbReference>
<dbReference type="GO" id="GO:0005886">
    <property type="term" value="C:plasma membrane"/>
    <property type="evidence" value="ECO:0007669"/>
    <property type="project" value="TreeGrafter"/>
</dbReference>
<evidence type="ECO:0000313" key="5">
    <source>
        <dbReference type="Proteomes" id="UP000001307"/>
    </source>
</evidence>
<gene>
    <name evidence="4" type="ORF">GSOID_T00005758001</name>
</gene>
<dbReference type="AlphaFoldDB" id="E4WSM9"/>
<comment type="similarity">
    <text evidence="1">Belongs to the synaptotagmin family.</text>
</comment>
<dbReference type="PRINTS" id="PR00360">
    <property type="entry name" value="C2DOMAIN"/>
</dbReference>
<dbReference type="PANTHER" id="PTHR10024">
    <property type="entry name" value="SYNAPTOTAGMIN"/>
    <property type="match status" value="1"/>
</dbReference>
<dbReference type="GO" id="GO:0030276">
    <property type="term" value="F:clathrin binding"/>
    <property type="evidence" value="ECO:0007669"/>
    <property type="project" value="TreeGrafter"/>
</dbReference>
<keyword evidence="5" id="KW-1185">Reference proteome</keyword>
<dbReference type="Gene3D" id="2.60.40.150">
    <property type="entry name" value="C2 domain"/>
    <property type="match status" value="2"/>
</dbReference>
<feature type="domain" description="C2" evidence="3">
    <location>
        <begin position="278"/>
        <end position="411"/>
    </location>
</feature>
<dbReference type="GO" id="GO:0005544">
    <property type="term" value="F:calcium-dependent phospholipid binding"/>
    <property type="evidence" value="ECO:0007669"/>
    <property type="project" value="TreeGrafter"/>
</dbReference>
<dbReference type="Proteomes" id="UP000001307">
    <property type="component" value="Unassembled WGS sequence"/>
</dbReference>
<dbReference type="GO" id="GO:0048791">
    <property type="term" value="P:calcium ion-regulated exocytosis of neurotransmitter"/>
    <property type="evidence" value="ECO:0007669"/>
    <property type="project" value="TreeGrafter"/>
</dbReference>
<protein>
    <recommendedName>
        <fullName evidence="3">C2 domain-containing protein</fullName>
    </recommendedName>
</protein>
<dbReference type="SUPFAM" id="SSF49562">
    <property type="entry name" value="C2 domain (Calcium/lipid-binding domain, CaLB)"/>
    <property type="match status" value="2"/>
</dbReference>
<evidence type="ECO:0000256" key="1">
    <source>
        <dbReference type="ARBA" id="ARBA00006996"/>
    </source>
</evidence>
<dbReference type="Pfam" id="PF00168">
    <property type="entry name" value="C2"/>
    <property type="match status" value="2"/>
</dbReference>
<dbReference type="InParanoid" id="E4WSM9"/>
<proteinExistence type="inferred from homology"/>
<dbReference type="PRINTS" id="PR00399">
    <property type="entry name" value="SYNAPTOTAGMN"/>
</dbReference>
<evidence type="ECO:0000259" key="3">
    <source>
        <dbReference type="PROSITE" id="PS50004"/>
    </source>
</evidence>
<reference evidence="4" key="1">
    <citation type="journal article" date="2010" name="Science">
        <title>Plasticity of animal genome architecture unmasked by rapid evolution of a pelagic tunicate.</title>
        <authorList>
            <person name="Denoeud F."/>
            <person name="Henriet S."/>
            <person name="Mungpakdee S."/>
            <person name="Aury J.M."/>
            <person name="Da Silva C."/>
            <person name="Brinkmann H."/>
            <person name="Mikhaleva J."/>
            <person name="Olsen L.C."/>
            <person name="Jubin C."/>
            <person name="Canestro C."/>
            <person name="Bouquet J.M."/>
            <person name="Danks G."/>
            <person name="Poulain J."/>
            <person name="Campsteijn C."/>
            <person name="Adamski M."/>
            <person name="Cross I."/>
            <person name="Yadetie F."/>
            <person name="Muffato M."/>
            <person name="Louis A."/>
            <person name="Butcher S."/>
            <person name="Tsagkogeorga G."/>
            <person name="Konrad A."/>
            <person name="Singh S."/>
            <person name="Jensen M.F."/>
            <person name="Cong E.H."/>
            <person name="Eikeseth-Otteraa H."/>
            <person name="Noel B."/>
            <person name="Anthouard V."/>
            <person name="Porcel B.M."/>
            <person name="Kachouri-Lafond R."/>
            <person name="Nishino A."/>
            <person name="Ugolini M."/>
            <person name="Chourrout P."/>
            <person name="Nishida H."/>
            <person name="Aasland R."/>
            <person name="Huzurbazar S."/>
            <person name="Westhof E."/>
            <person name="Delsuc F."/>
            <person name="Lehrach H."/>
            <person name="Reinhardt R."/>
            <person name="Weissenbach J."/>
            <person name="Roy S.W."/>
            <person name="Artiguenave F."/>
            <person name="Postlethwait J.H."/>
            <person name="Manak J.R."/>
            <person name="Thompson E.M."/>
            <person name="Jaillon O."/>
            <person name="Du Pasquier L."/>
            <person name="Boudinot P."/>
            <person name="Liberles D.A."/>
            <person name="Volff J.N."/>
            <person name="Philippe H."/>
            <person name="Lenhard B."/>
            <person name="Roest Crollius H."/>
            <person name="Wincker P."/>
            <person name="Chourrout D."/>
        </authorList>
    </citation>
    <scope>NUCLEOTIDE SEQUENCE [LARGE SCALE GENOMIC DNA]</scope>
</reference>
<dbReference type="InterPro" id="IPR001565">
    <property type="entry name" value="Synaptotagmin"/>
</dbReference>
<dbReference type="GO" id="GO:0070382">
    <property type="term" value="C:exocytic vesicle"/>
    <property type="evidence" value="ECO:0007669"/>
    <property type="project" value="TreeGrafter"/>
</dbReference>
<dbReference type="GO" id="GO:0001786">
    <property type="term" value="F:phosphatidylserine binding"/>
    <property type="evidence" value="ECO:0007669"/>
    <property type="project" value="TreeGrafter"/>
</dbReference>
<dbReference type="InterPro" id="IPR000008">
    <property type="entry name" value="C2_dom"/>
</dbReference>
<dbReference type="FunCoup" id="E4WSM9">
    <property type="interactions" value="5"/>
</dbReference>
<dbReference type="InterPro" id="IPR035892">
    <property type="entry name" value="C2_domain_sf"/>
</dbReference>
<dbReference type="GO" id="GO:0098793">
    <property type="term" value="C:presynapse"/>
    <property type="evidence" value="ECO:0007669"/>
    <property type="project" value="GOC"/>
</dbReference>
<dbReference type="OrthoDB" id="67700at2759"/>
<dbReference type="GO" id="GO:0000149">
    <property type="term" value="F:SNARE binding"/>
    <property type="evidence" value="ECO:0007669"/>
    <property type="project" value="TreeGrafter"/>
</dbReference>
<keyword evidence="2" id="KW-0677">Repeat</keyword>
<evidence type="ECO:0000313" key="4">
    <source>
        <dbReference type="EMBL" id="CBY06698.1"/>
    </source>
</evidence>
<organism evidence="4">
    <name type="scientific">Oikopleura dioica</name>
    <name type="common">Tunicate</name>
    <dbReference type="NCBI Taxonomy" id="34765"/>
    <lineage>
        <taxon>Eukaryota</taxon>
        <taxon>Metazoa</taxon>
        <taxon>Chordata</taxon>
        <taxon>Tunicata</taxon>
        <taxon>Appendicularia</taxon>
        <taxon>Copelata</taxon>
        <taxon>Oikopleuridae</taxon>
        <taxon>Oikopleura</taxon>
    </lineage>
</organism>